<dbReference type="AlphaFoldDB" id="A0A1I3LUZ8"/>
<gene>
    <name evidence="1" type="ORF">SAMN05444682_106147</name>
</gene>
<protein>
    <submittedName>
        <fullName evidence="1">Uncharacterized protein</fullName>
    </submittedName>
</protein>
<dbReference type="EMBL" id="FOQO01000006">
    <property type="protein sequence ID" value="SFI88335.1"/>
    <property type="molecule type" value="Genomic_DNA"/>
</dbReference>
<evidence type="ECO:0000313" key="1">
    <source>
        <dbReference type="EMBL" id="SFI88335.1"/>
    </source>
</evidence>
<keyword evidence="2" id="KW-1185">Reference proteome</keyword>
<evidence type="ECO:0000313" key="2">
    <source>
        <dbReference type="Proteomes" id="UP000198670"/>
    </source>
</evidence>
<reference evidence="1 2" key="1">
    <citation type="submission" date="2016-10" db="EMBL/GenBank/DDBJ databases">
        <authorList>
            <person name="de Groot N.N."/>
        </authorList>
    </citation>
    <scope>NUCLEOTIDE SEQUENCE [LARGE SCALE GENOMIC DNA]</scope>
    <source>
        <strain evidence="1 2">RK1</strain>
    </source>
</reference>
<accession>A0A1I3LUZ8</accession>
<sequence length="57" mass="6500">MKRNLLNNLNHVFGELVNAGILTLIKDGREVFSLKNTKEKTLLQYFSHRIEITAGCP</sequence>
<proteinExistence type="predicted"/>
<organism evidence="1 2">
    <name type="scientific">Parapedobacter indicus</name>
    <dbReference type="NCBI Taxonomy" id="1477437"/>
    <lineage>
        <taxon>Bacteria</taxon>
        <taxon>Pseudomonadati</taxon>
        <taxon>Bacteroidota</taxon>
        <taxon>Sphingobacteriia</taxon>
        <taxon>Sphingobacteriales</taxon>
        <taxon>Sphingobacteriaceae</taxon>
        <taxon>Parapedobacter</taxon>
    </lineage>
</organism>
<name>A0A1I3LUZ8_9SPHI</name>
<dbReference type="Proteomes" id="UP000198670">
    <property type="component" value="Unassembled WGS sequence"/>
</dbReference>